<organism evidence="2 3">
    <name type="scientific">Brevibacillus brevis</name>
    <name type="common">Bacillus brevis</name>
    <dbReference type="NCBI Taxonomy" id="1393"/>
    <lineage>
        <taxon>Bacteria</taxon>
        <taxon>Bacillati</taxon>
        <taxon>Bacillota</taxon>
        <taxon>Bacilli</taxon>
        <taxon>Bacillales</taxon>
        <taxon>Paenibacillaceae</taxon>
        <taxon>Brevibacillus</taxon>
    </lineage>
</organism>
<dbReference type="RefSeq" id="WP_310773530.1">
    <property type="nucleotide sequence ID" value="NZ_CP134050.1"/>
</dbReference>
<accession>A0ABY9TBH8</accession>
<dbReference type="Gene3D" id="3.40.50.12500">
    <property type="match status" value="1"/>
</dbReference>
<dbReference type="Pfam" id="PF01177">
    <property type="entry name" value="Asp_Glu_race"/>
    <property type="match status" value="1"/>
</dbReference>
<dbReference type="EMBL" id="CP134050">
    <property type="protein sequence ID" value="WNC17465.1"/>
    <property type="molecule type" value="Genomic_DNA"/>
</dbReference>
<protein>
    <submittedName>
        <fullName evidence="2">Aspartate/glutamate racemase family protein</fullName>
    </submittedName>
</protein>
<proteinExistence type="inferred from homology"/>
<evidence type="ECO:0000256" key="1">
    <source>
        <dbReference type="ARBA" id="ARBA00038414"/>
    </source>
</evidence>
<name>A0ABY9TBH8_BREBE</name>
<gene>
    <name evidence="2" type="ORF">RGB73_14510</name>
</gene>
<evidence type="ECO:0000313" key="3">
    <source>
        <dbReference type="Proteomes" id="UP001256827"/>
    </source>
</evidence>
<evidence type="ECO:0000313" key="2">
    <source>
        <dbReference type="EMBL" id="WNC17465.1"/>
    </source>
</evidence>
<sequence length="237" mass="25661">MTENKAIRIGLIHATMNSVQPICEAFRKHAPQVTLLHFMDEGLIFELNETGMITTAMVRRLASLIERAEESGVDGILLTCSSFSPYVPQIRGLFSTPVVSADTSMLEYAVQAAERIGVIATVGTAGPITTEQLKQMAADEGKTIKVRTEIVPEAFFALQNGDGDRHDALIREKVAELSATCEIVLLAQMSMARALDSFAVQPSVPVLTSPDISIRTILERLSMEGGGSGRQADLTRK</sequence>
<reference evidence="2 3" key="1">
    <citation type="submission" date="2023-09" db="EMBL/GenBank/DDBJ databases">
        <title>Complete Genome and Methylome dissection of Bacillus brevis NEB573 original source of BbsI restriction endonuclease.</title>
        <authorList>
            <person name="Fomenkov A."/>
            <person name="Roberts R.D."/>
        </authorList>
    </citation>
    <scope>NUCLEOTIDE SEQUENCE [LARGE SCALE GENOMIC DNA]</scope>
    <source>
        <strain evidence="2 3">NEB573</strain>
    </source>
</reference>
<dbReference type="InterPro" id="IPR053714">
    <property type="entry name" value="Iso_Racemase_Enz_sf"/>
</dbReference>
<keyword evidence="3" id="KW-1185">Reference proteome</keyword>
<comment type="similarity">
    <text evidence="1">Belongs to the HyuE racemase family.</text>
</comment>
<dbReference type="Proteomes" id="UP001256827">
    <property type="component" value="Chromosome"/>
</dbReference>
<dbReference type="InterPro" id="IPR015942">
    <property type="entry name" value="Asp/Glu/hydantoin_racemase"/>
</dbReference>